<organism evidence="9 10">
    <name type="scientific">Morella rubra</name>
    <name type="common">Chinese bayberry</name>
    <dbReference type="NCBI Taxonomy" id="262757"/>
    <lineage>
        <taxon>Eukaryota</taxon>
        <taxon>Viridiplantae</taxon>
        <taxon>Streptophyta</taxon>
        <taxon>Embryophyta</taxon>
        <taxon>Tracheophyta</taxon>
        <taxon>Spermatophyta</taxon>
        <taxon>Magnoliopsida</taxon>
        <taxon>eudicotyledons</taxon>
        <taxon>Gunneridae</taxon>
        <taxon>Pentapetalae</taxon>
        <taxon>rosids</taxon>
        <taxon>fabids</taxon>
        <taxon>Fagales</taxon>
        <taxon>Myricaceae</taxon>
        <taxon>Morella</taxon>
    </lineage>
</organism>
<keyword evidence="7" id="KW-1133">Transmembrane helix</keyword>
<comment type="similarity">
    <text evidence="2">Belongs to the plant rapid alkalinization factor (RALF) family.</text>
</comment>
<dbReference type="AlphaFoldDB" id="A0A6A1UQX4"/>
<evidence type="ECO:0000256" key="3">
    <source>
        <dbReference type="ARBA" id="ARBA00022525"/>
    </source>
</evidence>
<evidence type="ECO:0000256" key="2">
    <source>
        <dbReference type="ARBA" id="ARBA00009178"/>
    </source>
</evidence>
<keyword evidence="5 8" id="KW-0732">Signal</keyword>
<evidence type="ECO:0000256" key="7">
    <source>
        <dbReference type="SAM" id="Phobius"/>
    </source>
</evidence>
<dbReference type="InterPro" id="IPR008801">
    <property type="entry name" value="RALF"/>
</dbReference>
<keyword evidence="3" id="KW-0964">Secreted</keyword>
<comment type="subcellular location">
    <subcellularLocation>
        <location evidence="1">Secreted</location>
    </subcellularLocation>
</comment>
<feature type="signal peptide" evidence="8">
    <location>
        <begin position="1"/>
        <end position="28"/>
    </location>
</feature>
<dbReference type="GO" id="GO:0005179">
    <property type="term" value="F:hormone activity"/>
    <property type="evidence" value="ECO:0007669"/>
    <property type="project" value="UniProtKB-KW"/>
</dbReference>
<evidence type="ECO:0000313" key="10">
    <source>
        <dbReference type="Proteomes" id="UP000516437"/>
    </source>
</evidence>
<feature type="transmembrane region" description="Helical" evidence="7">
    <location>
        <begin position="104"/>
        <end position="123"/>
    </location>
</feature>
<dbReference type="GO" id="GO:0019722">
    <property type="term" value="P:calcium-mediated signaling"/>
    <property type="evidence" value="ECO:0007669"/>
    <property type="project" value="TreeGrafter"/>
</dbReference>
<dbReference type="GO" id="GO:0005576">
    <property type="term" value="C:extracellular region"/>
    <property type="evidence" value="ECO:0007669"/>
    <property type="project" value="UniProtKB-SubCell"/>
</dbReference>
<dbReference type="GO" id="GO:0040008">
    <property type="term" value="P:regulation of growth"/>
    <property type="evidence" value="ECO:0007669"/>
    <property type="project" value="UniProtKB-ARBA"/>
</dbReference>
<dbReference type="PANTHER" id="PTHR33136">
    <property type="entry name" value="RAPID ALKALINIZATION FACTOR-LIKE"/>
    <property type="match status" value="1"/>
</dbReference>
<evidence type="ECO:0000256" key="8">
    <source>
        <dbReference type="SAM" id="SignalP"/>
    </source>
</evidence>
<keyword evidence="6" id="KW-1015">Disulfide bond</keyword>
<evidence type="ECO:0000256" key="5">
    <source>
        <dbReference type="ARBA" id="ARBA00022729"/>
    </source>
</evidence>
<protein>
    <submittedName>
        <fullName evidence="9">Protein RALF-like 33</fullName>
    </submittedName>
</protein>
<dbReference type="Pfam" id="PF05498">
    <property type="entry name" value="RALF"/>
    <property type="match status" value="1"/>
</dbReference>
<evidence type="ECO:0000256" key="6">
    <source>
        <dbReference type="ARBA" id="ARBA00023157"/>
    </source>
</evidence>
<evidence type="ECO:0000313" key="9">
    <source>
        <dbReference type="EMBL" id="KAB1202197.1"/>
    </source>
</evidence>
<dbReference type="Proteomes" id="UP000516437">
    <property type="component" value="Chromosome 8"/>
</dbReference>
<evidence type="ECO:0000256" key="1">
    <source>
        <dbReference type="ARBA" id="ARBA00004613"/>
    </source>
</evidence>
<accession>A0A6A1UQX4</accession>
<keyword evidence="7" id="KW-0472">Membrane</keyword>
<keyword evidence="7" id="KW-0812">Transmembrane</keyword>
<dbReference type="GO" id="GO:0009506">
    <property type="term" value="C:plasmodesma"/>
    <property type="evidence" value="ECO:0007669"/>
    <property type="project" value="TreeGrafter"/>
</dbReference>
<gene>
    <name evidence="9" type="ORF">CJ030_MR8G006578</name>
</gene>
<proteinExistence type="inferred from homology"/>
<dbReference type="PANTHER" id="PTHR33136:SF13">
    <property type="entry name" value="OS10G0328900 PROTEIN"/>
    <property type="match status" value="1"/>
</dbReference>
<sequence>MASFFYSSAVVAICALVLVLSSLSAVHAGGSSHQLGWIPSTSPCKGTVAECLSGEEFELDSEINRRILATSSYISYGALQRNTVPCSRRGLLLQLPGWLSPTPIAAAAVLLQGAGVDFFFLFFF</sequence>
<reference evidence="9 10" key="1">
    <citation type="journal article" date="2019" name="Plant Biotechnol. J.">
        <title>The red bayberry genome and genetic basis of sex determination.</title>
        <authorList>
            <person name="Jia H.M."/>
            <person name="Jia H.J."/>
            <person name="Cai Q.L."/>
            <person name="Wang Y."/>
            <person name="Zhao H.B."/>
            <person name="Yang W.F."/>
            <person name="Wang G.Y."/>
            <person name="Li Y.H."/>
            <person name="Zhan D.L."/>
            <person name="Shen Y.T."/>
            <person name="Niu Q.F."/>
            <person name="Chang L."/>
            <person name="Qiu J."/>
            <person name="Zhao L."/>
            <person name="Xie H.B."/>
            <person name="Fu W.Y."/>
            <person name="Jin J."/>
            <person name="Li X.W."/>
            <person name="Jiao Y."/>
            <person name="Zhou C.C."/>
            <person name="Tu T."/>
            <person name="Chai C.Y."/>
            <person name="Gao J.L."/>
            <person name="Fan L.J."/>
            <person name="van de Weg E."/>
            <person name="Wang J.Y."/>
            <person name="Gao Z.S."/>
        </authorList>
    </citation>
    <scope>NUCLEOTIDE SEQUENCE [LARGE SCALE GENOMIC DNA]</scope>
    <source>
        <tissue evidence="9">Leaves</tissue>
    </source>
</reference>
<dbReference type="OrthoDB" id="1613518at2759"/>
<keyword evidence="4" id="KW-0372">Hormone</keyword>
<dbReference type="EMBL" id="RXIC02000026">
    <property type="protein sequence ID" value="KAB1202197.1"/>
    <property type="molecule type" value="Genomic_DNA"/>
</dbReference>
<keyword evidence="10" id="KW-1185">Reference proteome</keyword>
<evidence type="ECO:0000256" key="4">
    <source>
        <dbReference type="ARBA" id="ARBA00022702"/>
    </source>
</evidence>
<feature type="chain" id="PRO_5025611346" evidence="8">
    <location>
        <begin position="29"/>
        <end position="124"/>
    </location>
</feature>
<comment type="caution">
    <text evidence="9">The sequence shown here is derived from an EMBL/GenBank/DDBJ whole genome shotgun (WGS) entry which is preliminary data.</text>
</comment>
<name>A0A6A1UQX4_9ROSI</name>